<dbReference type="Proteomes" id="UP000078263">
    <property type="component" value="Chromosome"/>
</dbReference>
<dbReference type="InterPro" id="IPR050681">
    <property type="entry name" value="CDF/SLC30A"/>
</dbReference>
<feature type="transmembrane region" description="Helical" evidence="10">
    <location>
        <begin position="77"/>
        <end position="94"/>
    </location>
</feature>
<dbReference type="SUPFAM" id="SSF161111">
    <property type="entry name" value="Cation efflux protein transmembrane domain-like"/>
    <property type="match status" value="1"/>
</dbReference>
<feature type="transmembrane region" description="Helical" evidence="10">
    <location>
        <begin position="178"/>
        <end position="199"/>
    </location>
</feature>
<evidence type="ECO:0000313" key="14">
    <source>
        <dbReference type="Proteomes" id="UP000078263"/>
    </source>
</evidence>
<keyword evidence="8 10" id="KW-0472">Membrane</keyword>
<feature type="transmembrane region" description="Helical" evidence="10">
    <location>
        <begin position="205"/>
        <end position="226"/>
    </location>
</feature>
<evidence type="ECO:0000256" key="7">
    <source>
        <dbReference type="ARBA" id="ARBA00023065"/>
    </source>
</evidence>
<dbReference type="KEGG" id="pns:A9D12_01845"/>
<feature type="compositionally biased region" description="Basic residues" evidence="9">
    <location>
        <begin position="11"/>
        <end position="34"/>
    </location>
</feature>
<dbReference type="SUPFAM" id="SSF160240">
    <property type="entry name" value="Cation efflux protein cytoplasmic domain-like"/>
    <property type="match status" value="1"/>
</dbReference>
<accession>A0A192D061</accession>
<evidence type="ECO:0000256" key="2">
    <source>
        <dbReference type="ARBA" id="ARBA00008873"/>
    </source>
</evidence>
<feature type="domain" description="Cation efflux protein transmembrane" evidence="11">
    <location>
        <begin position="45"/>
        <end position="231"/>
    </location>
</feature>
<keyword evidence="6 10" id="KW-1133">Transmembrane helix</keyword>
<name>A0A192D061_9SPHN</name>
<feature type="transmembrane region" description="Helical" evidence="10">
    <location>
        <begin position="43"/>
        <end position="65"/>
    </location>
</feature>
<keyword evidence="14" id="KW-1185">Reference proteome</keyword>
<evidence type="ECO:0000313" key="13">
    <source>
        <dbReference type="EMBL" id="ANK11893.1"/>
    </source>
</evidence>
<evidence type="ECO:0000256" key="6">
    <source>
        <dbReference type="ARBA" id="ARBA00022989"/>
    </source>
</evidence>
<protein>
    <submittedName>
        <fullName evidence="13">Cobalt transporter</fullName>
    </submittedName>
</protein>
<dbReference type="PANTHER" id="PTHR11562:SF17">
    <property type="entry name" value="RE54080P-RELATED"/>
    <property type="match status" value="1"/>
</dbReference>
<comment type="similarity">
    <text evidence="2">Belongs to the cation diffusion facilitator (CDF) transporter (TC 2.A.4) family. SLC30A subfamily.</text>
</comment>
<evidence type="ECO:0000256" key="4">
    <source>
        <dbReference type="ARBA" id="ARBA00022692"/>
    </source>
</evidence>
<sequence length="329" mass="34409">MLASTTDRAMAHAHVHNHHHGHDHAHGHGHHGHSHAPADFGRAFLIGIILNTGFVAVEAGAGLIYGSMALIADAGHNLSDVLALALAWIASIAAKRPPQGRFTYGYKSSTILAALANALLLAVAIGAILFETLHRIMNPVEPQGMAMIAVAGVGIAVNGFTAMLFVRGQKDINIRGAYLHMVADALVSLGVVAAGLLILLTGLAWIDAAVTLLILAVIGWSTWGLARDSVAMGLNAAPQGIDLADVKRHLAGFDGVSAVHDLHVWPMSTTEVALTAHLVMPGRPATDRFLRDLAASLENRFGVHHATLQIESGDDPCAHPCGDPFGAPC</sequence>
<dbReference type="PANTHER" id="PTHR11562">
    <property type="entry name" value="CATION EFFLUX PROTEIN/ ZINC TRANSPORTER"/>
    <property type="match status" value="1"/>
</dbReference>
<comment type="subcellular location">
    <subcellularLocation>
        <location evidence="1">Membrane</location>
        <topology evidence="1">Multi-pass membrane protein</topology>
    </subcellularLocation>
</comment>
<evidence type="ECO:0000256" key="3">
    <source>
        <dbReference type="ARBA" id="ARBA00022448"/>
    </source>
</evidence>
<evidence type="ECO:0000256" key="5">
    <source>
        <dbReference type="ARBA" id="ARBA00022906"/>
    </source>
</evidence>
<keyword evidence="3" id="KW-0813">Transport</keyword>
<gene>
    <name evidence="13" type="ORF">A9D12_01845</name>
</gene>
<evidence type="ECO:0000256" key="9">
    <source>
        <dbReference type="SAM" id="MobiDB-lite"/>
    </source>
</evidence>
<evidence type="ECO:0000256" key="8">
    <source>
        <dbReference type="ARBA" id="ARBA00023136"/>
    </source>
</evidence>
<dbReference type="InterPro" id="IPR002524">
    <property type="entry name" value="Cation_efflux"/>
</dbReference>
<dbReference type="InterPro" id="IPR058533">
    <property type="entry name" value="Cation_efflux_TM"/>
</dbReference>
<dbReference type="InterPro" id="IPR027470">
    <property type="entry name" value="Cation_efflux_CTD"/>
</dbReference>
<evidence type="ECO:0000259" key="12">
    <source>
        <dbReference type="Pfam" id="PF16916"/>
    </source>
</evidence>
<feature type="transmembrane region" description="Helical" evidence="10">
    <location>
        <begin position="106"/>
        <end position="130"/>
    </location>
</feature>
<feature type="domain" description="Cation efflux protein cytoplasmic" evidence="12">
    <location>
        <begin position="238"/>
        <end position="312"/>
    </location>
</feature>
<reference evidence="13 14" key="1">
    <citation type="submission" date="2016-05" db="EMBL/GenBank/DDBJ databases">
        <title>Compelete Genome Sequence of Bacteriochlorophyll-Synthesizing Bacterium Porphyrobacter neustonensis DSM 9434.</title>
        <authorList>
            <person name="Shi X.-L."/>
            <person name="Wu Y.-H."/>
            <person name="Cheng H."/>
            <person name="Xu L."/>
            <person name="Zhang X.-Q."/>
            <person name="Wang C.-S."/>
            <person name="Xu X.-W."/>
        </authorList>
    </citation>
    <scope>NUCLEOTIDE SEQUENCE [LARGE SCALE GENOMIC DNA]</scope>
    <source>
        <strain evidence="13 14">DSM 9434</strain>
    </source>
</reference>
<evidence type="ECO:0000256" key="1">
    <source>
        <dbReference type="ARBA" id="ARBA00004141"/>
    </source>
</evidence>
<evidence type="ECO:0000259" key="11">
    <source>
        <dbReference type="Pfam" id="PF01545"/>
    </source>
</evidence>
<dbReference type="InterPro" id="IPR027469">
    <property type="entry name" value="Cation_efflux_TMD_sf"/>
</dbReference>
<dbReference type="STRING" id="1112.A9D12_01845"/>
<dbReference type="Gene3D" id="1.20.1510.10">
    <property type="entry name" value="Cation efflux protein transmembrane domain"/>
    <property type="match status" value="1"/>
</dbReference>
<proteinExistence type="inferred from homology"/>
<feature type="transmembrane region" description="Helical" evidence="10">
    <location>
        <begin position="145"/>
        <end position="166"/>
    </location>
</feature>
<dbReference type="Pfam" id="PF16916">
    <property type="entry name" value="ZT_dimer"/>
    <property type="match status" value="1"/>
</dbReference>
<feature type="region of interest" description="Disordered" evidence="9">
    <location>
        <begin position="11"/>
        <end position="35"/>
    </location>
</feature>
<dbReference type="NCBIfam" id="TIGR01297">
    <property type="entry name" value="CDF"/>
    <property type="match status" value="1"/>
</dbReference>
<keyword evidence="7" id="KW-0406">Ion transport</keyword>
<dbReference type="AlphaFoldDB" id="A0A192D061"/>
<dbReference type="EMBL" id="CP016033">
    <property type="protein sequence ID" value="ANK11893.1"/>
    <property type="molecule type" value="Genomic_DNA"/>
</dbReference>
<keyword evidence="5" id="KW-0862">Zinc</keyword>
<evidence type="ECO:0000256" key="10">
    <source>
        <dbReference type="SAM" id="Phobius"/>
    </source>
</evidence>
<keyword evidence="4 10" id="KW-0812">Transmembrane</keyword>
<dbReference type="InterPro" id="IPR036837">
    <property type="entry name" value="Cation_efflux_CTD_sf"/>
</dbReference>
<dbReference type="GO" id="GO:0005385">
    <property type="term" value="F:zinc ion transmembrane transporter activity"/>
    <property type="evidence" value="ECO:0007669"/>
    <property type="project" value="TreeGrafter"/>
</dbReference>
<keyword evidence="5" id="KW-0864">Zinc transport</keyword>
<organism evidence="13 14">
    <name type="scientific">Erythrobacter neustonensis</name>
    <dbReference type="NCBI Taxonomy" id="1112"/>
    <lineage>
        <taxon>Bacteria</taxon>
        <taxon>Pseudomonadati</taxon>
        <taxon>Pseudomonadota</taxon>
        <taxon>Alphaproteobacteria</taxon>
        <taxon>Sphingomonadales</taxon>
        <taxon>Erythrobacteraceae</taxon>
        <taxon>Erythrobacter/Porphyrobacter group</taxon>
        <taxon>Erythrobacter</taxon>
    </lineage>
</organism>
<dbReference type="GO" id="GO:0005886">
    <property type="term" value="C:plasma membrane"/>
    <property type="evidence" value="ECO:0007669"/>
    <property type="project" value="TreeGrafter"/>
</dbReference>
<dbReference type="Pfam" id="PF01545">
    <property type="entry name" value="Cation_efflux"/>
    <property type="match status" value="1"/>
</dbReference>